<feature type="transmembrane region" description="Helical" evidence="6">
    <location>
        <begin position="179"/>
        <end position="199"/>
    </location>
</feature>
<accession>A0A9Q0CH47</accession>
<feature type="transmembrane region" description="Helical" evidence="6">
    <location>
        <begin position="247"/>
        <end position="264"/>
    </location>
</feature>
<evidence type="ECO:0000313" key="9">
    <source>
        <dbReference type="Proteomes" id="UP001151287"/>
    </source>
</evidence>
<comment type="subcellular location">
    <subcellularLocation>
        <location evidence="1 6">Membrane</location>
        <topology evidence="1 6">Multi-pass membrane protein</topology>
    </subcellularLocation>
</comment>
<dbReference type="Pfam" id="PF00892">
    <property type="entry name" value="EamA"/>
    <property type="match status" value="2"/>
</dbReference>
<feature type="transmembrane region" description="Helical" evidence="6">
    <location>
        <begin position="130"/>
        <end position="150"/>
    </location>
</feature>
<proteinExistence type="inferred from homology"/>
<dbReference type="SUPFAM" id="SSF103481">
    <property type="entry name" value="Multidrug resistance efflux transporter EmrE"/>
    <property type="match status" value="2"/>
</dbReference>
<evidence type="ECO:0000313" key="8">
    <source>
        <dbReference type="EMBL" id="KAJ1693894.1"/>
    </source>
</evidence>
<evidence type="ECO:0000259" key="7">
    <source>
        <dbReference type="Pfam" id="PF00892"/>
    </source>
</evidence>
<dbReference type="InterPro" id="IPR030184">
    <property type="entry name" value="WAT1-related"/>
</dbReference>
<feature type="transmembrane region" description="Helical" evidence="6">
    <location>
        <begin position="36"/>
        <end position="57"/>
    </location>
</feature>
<dbReference type="PANTHER" id="PTHR31218">
    <property type="entry name" value="WAT1-RELATED PROTEIN"/>
    <property type="match status" value="1"/>
</dbReference>
<feature type="transmembrane region" description="Helical" evidence="6">
    <location>
        <begin position="302"/>
        <end position="321"/>
    </location>
</feature>
<dbReference type="Proteomes" id="UP001151287">
    <property type="component" value="Unassembled WGS sequence"/>
</dbReference>
<comment type="similarity">
    <text evidence="2 6">Belongs to the drug/metabolite transporter (DMT) superfamily. Plant drug/metabolite exporter (P-DME) (TC 2.A.7.4) family.</text>
</comment>
<feature type="transmembrane region" description="Helical" evidence="6">
    <location>
        <begin position="98"/>
        <end position="118"/>
    </location>
</feature>
<dbReference type="GO" id="GO:0016020">
    <property type="term" value="C:membrane"/>
    <property type="evidence" value="ECO:0007669"/>
    <property type="project" value="UniProtKB-SubCell"/>
</dbReference>
<evidence type="ECO:0000256" key="6">
    <source>
        <dbReference type="RuleBase" id="RU363077"/>
    </source>
</evidence>
<feature type="transmembrane region" description="Helical" evidence="6">
    <location>
        <begin position="69"/>
        <end position="92"/>
    </location>
</feature>
<feature type="transmembrane region" description="Helical" evidence="6">
    <location>
        <begin position="276"/>
        <end position="296"/>
    </location>
</feature>
<dbReference type="OrthoDB" id="1718296at2759"/>
<keyword evidence="9" id="KW-1185">Reference proteome</keyword>
<feature type="transmembrane region" description="Helical" evidence="6">
    <location>
        <begin position="211"/>
        <end position="232"/>
    </location>
</feature>
<dbReference type="EMBL" id="JAMQYH010000003">
    <property type="protein sequence ID" value="KAJ1693894.1"/>
    <property type="molecule type" value="Genomic_DNA"/>
</dbReference>
<name>A0A9Q0CH47_9POAL</name>
<keyword evidence="3 6" id="KW-0812">Transmembrane</keyword>
<dbReference type="InterPro" id="IPR037185">
    <property type="entry name" value="EmrE-like"/>
</dbReference>
<evidence type="ECO:0000256" key="3">
    <source>
        <dbReference type="ARBA" id="ARBA00022692"/>
    </source>
</evidence>
<reference evidence="8" key="1">
    <citation type="journal article" date="2022" name="Cell">
        <title>Repeat-based holocentromeres influence genome architecture and karyotype evolution.</title>
        <authorList>
            <person name="Hofstatter P.G."/>
            <person name="Thangavel G."/>
            <person name="Lux T."/>
            <person name="Neumann P."/>
            <person name="Vondrak T."/>
            <person name="Novak P."/>
            <person name="Zhang M."/>
            <person name="Costa L."/>
            <person name="Castellani M."/>
            <person name="Scott A."/>
            <person name="Toegelov H."/>
            <person name="Fuchs J."/>
            <person name="Mata-Sucre Y."/>
            <person name="Dias Y."/>
            <person name="Vanzela A.L.L."/>
            <person name="Huettel B."/>
            <person name="Almeida C.C.S."/>
            <person name="Simkova H."/>
            <person name="Souza G."/>
            <person name="Pedrosa-Harand A."/>
            <person name="Macas J."/>
            <person name="Mayer K.F.X."/>
            <person name="Houben A."/>
            <person name="Marques A."/>
        </authorList>
    </citation>
    <scope>NUCLEOTIDE SEQUENCE</scope>
    <source>
        <strain evidence="8">RhyBre1mFocal</strain>
    </source>
</reference>
<sequence length="362" mass="39558">MGDDMKTYVVVVIIQAIYTIMFIVSKAALDAGLSPLVFLFYRQTIASLILLPISIVTKWGTAPRLSFIVFIKIFMLALIGIAIGINVLHIGLKLTSETAASAAYNAVPVITFFLAFLMRMETLKIRSSHGIAKAAGVTLCLAGVIVIAFYTGPAIHPLNHHRLFHDSSSQAKVSSKGTWIKGTFLLLFANTTWSLWLVMQGVILKEYPCKILLTTLQCVFSAPQSFVAAIAFERDFSKWKMGFDARLLGVVYCGLCNAGLAWYLQAWCVQKKGPVFVAMSNPLTIVFTIFSALLILGETVHLGSVVGGILTVGGLYCVLWGKNKEHKISNSTNEISKMQNVEQDVVVPIDESVTSNIASQKQ</sequence>
<evidence type="ECO:0000256" key="1">
    <source>
        <dbReference type="ARBA" id="ARBA00004141"/>
    </source>
</evidence>
<dbReference type="GO" id="GO:0022857">
    <property type="term" value="F:transmembrane transporter activity"/>
    <property type="evidence" value="ECO:0007669"/>
    <property type="project" value="InterPro"/>
</dbReference>
<protein>
    <recommendedName>
        <fullName evidence="6">WAT1-related protein</fullName>
    </recommendedName>
</protein>
<evidence type="ECO:0000256" key="4">
    <source>
        <dbReference type="ARBA" id="ARBA00022989"/>
    </source>
</evidence>
<feature type="domain" description="EamA" evidence="7">
    <location>
        <begin position="181"/>
        <end position="319"/>
    </location>
</feature>
<dbReference type="AlphaFoldDB" id="A0A9Q0CH47"/>
<feature type="domain" description="EamA" evidence="7">
    <location>
        <begin position="8"/>
        <end position="147"/>
    </location>
</feature>
<organism evidence="8 9">
    <name type="scientific">Rhynchospora breviuscula</name>
    <dbReference type="NCBI Taxonomy" id="2022672"/>
    <lineage>
        <taxon>Eukaryota</taxon>
        <taxon>Viridiplantae</taxon>
        <taxon>Streptophyta</taxon>
        <taxon>Embryophyta</taxon>
        <taxon>Tracheophyta</taxon>
        <taxon>Spermatophyta</taxon>
        <taxon>Magnoliopsida</taxon>
        <taxon>Liliopsida</taxon>
        <taxon>Poales</taxon>
        <taxon>Cyperaceae</taxon>
        <taxon>Cyperoideae</taxon>
        <taxon>Rhynchosporeae</taxon>
        <taxon>Rhynchospora</taxon>
    </lineage>
</organism>
<gene>
    <name evidence="8" type="ORF">LUZ63_010592</name>
</gene>
<evidence type="ECO:0000256" key="2">
    <source>
        <dbReference type="ARBA" id="ARBA00007635"/>
    </source>
</evidence>
<evidence type="ECO:0000256" key="5">
    <source>
        <dbReference type="ARBA" id="ARBA00023136"/>
    </source>
</evidence>
<keyword evidence="5 6" id="KW-0472">Membrane</keyword>
<comment type="caution">
    <text evidence="8">The sequence shown here is derived from an EMBL/GenBank/DDBJ whole genome shotgun (WGS) entry which is preliminary data.</text>
</comment>
<keyword evidence="4 6" id="KW-1133">Transmembrane helix</keyword>
<dbReference type="InterPro" id="IPR000620">
    <property type="entry name" value="EamA_dom"/>
</dbReference>
<feature type="transmembrane region" description="Helical" evidence="6">
    <location>
        <begin position="7"/>
        <end position="24"/>
    </location>
</feature>